<evidence type="ECO:0000259" key="2">
    <source>
        <dbReference type="Pfam" id="PF05378"/>
    </source>
</evidence>
<dbReference type="Pfam" id="PF19278">
    <property type="entry name" value="Hydant_A_C"/>
    <property type="match status" value="1"/>
</dbReference>
<dbReference type="Proteomes" id="UP000294597">
    <property type="component" value="Unassembled WGS sequence"/>
</dbReference>
<feature type="domain" description="Hydantoinase A/oxoprolinase" evidence="1">
    <location>
        <begin position="202"/>
        <end position="494"/>
    </location>
</feature>
<keyword evidence="5" id="KW-1185">Reference proteome</keyword>
<dbReference type="InterPro" id="IPR043129">
    <property type="entry name" value="ATPase_NBD"/>
</dbReference>
<dbReference type="InterPro" id="IPR049517">
    <property type="entry name" value="ACX-like_C"/>
</dbReference>
<protein>
    <submittedName>
        <fullName evidence="4">Hydantoinase/oxoprolinase family protein</fullName>
    </submittedName>
</protein>
<dbReference type="InterPro" id="IPR008040">
    <property type="entry name" value="Hydant_A_N"/>
</dbReference>
<dbReference type="PANTHER" id="PTHR11365:SF23">
    <property type="entry name" value="HYPOTHETICAL 5-OXOPROLINASE (EUROFUNG)-RELATED"/>
    <property type="match status" value="1"/>
</dbReference>
<feature type="domain" description="Hydantoinase/oxoprolinase N-terminal" evidence="2">
    <location>
        <begin position="2"/>
        <end position="177"/>
    </location>
</feature>
<evidence type="ECO:0000313" key="4">
    <source>
        <dbReference type="EMBL" id="TDE05354.1"/>
    </source>
</evidence>
<dbReference type="Pfam" id="PF05378">
    <property type="entry name" value="Hydant_A_N"/>
    <property type="match status" value="1"/>
</dbReference>
<dbReference type="RefSeq" id="WP_132109396.1">
    <property type="nucleotide sequence ID" value="NZ_SMFO01000002.1"/>
</dbReference>
<organism evidence="4 5">
    <name type="scientific">Flavobacterium hiemivividum</name>
    <dbReference type="NCBI Taxonomy" id="2541734"/>
    <lineage>
        <taxon>Bacteria</taxon>
        <taxon>Pseudomonadati</taxon>
        <taxon>Bacteroidota</taxon>
        <taxon>Flavobacteriia</taxon>
        <taxon>Flavobacteriales</taxon>
        <taxon>Flavobacteriaceae</taxon>
        <taxon>Flavobacterium</taxon>
    </lineage>
</organism>
<dbReference type="GO" id="GO:0006749">
    <property type="term" value="P:glutathione metabolic process"/>
    <property type="evidence" value="ECO:0007669"/>
    <property type="project" value="TreeGrafter"/>
</dbReference>
<feature type="domain" description="Acetophenone carboxylase-like C-terminal" evidence="3">
    <location>
        <begin position="506"/>
        <end position="677"/>
    </location>
</feature>
<gene>
    <name evidence="4" type="ORF">E0F98_04365</name>
</gene>
<evidence type="ECO:0000313" key="5">
    <source>
        <dbReference type="Proteomes" id="UP000294597"/>
    </source>
</evidence>
<dbReference type="Pfam" id="PF01968">
    <property type="entry name" value="Hydantoinase_A"/>
    <property type="match status" value="1"/>
</dbReference>
<reference evidence="4 5" key="1">
    <citation type="submission" date="2019-03" db="EMBL/GenBank/DDBJ databases">
        <title>Flavobacterium TSA-D2 sp. nov., isolated from arctic soil.</title>
        <authorList>
            <person name="Chaudhary D.K."/>
        </authorList>
    </citation>
    <scope>NUCLEOTIDE SEQUENCE [LARGE SCALE GENOMIC DNA]</scope>
    <source>
        <strain evidence="4 5">TSA-D2</strain>
    </source>
</reference>
<comment type="caution">
    <text evidence="4">The sequence shown here is derived from an EMBL/GenBank/DDBJ whole genome shotgun (WGS) entry which is preliminary data.</text>
</comment>
<sequence>MRVATDIGGTFTDLVCLEFDKITGKPTGVKVAKADTTPSNFEEGIINTINKAELDLKEIDFFAHGTTVVINALTERKGAKTALITTEGFRDVLEIARCNRPDLFNFNFVKQPPFVPRYLRFEVEERMSYKGEIIKELNSEALKTILKTCKEEGVESIAICLLHAYKNPKHEIQLAKEIALLNSSIEVICSYQVTREWREYERTSSTVLSGYILPIAKKYLNNLEEKLKAKGLRDAPYIMQSNGGITTLNDVRTNPITMVESGPASGVFGAIALGKIIGRTDLIVLDIGGTTAKCALVENGQVKITTNYKIEHSKTEAGYPIQTPVIDIVEIGNGGGSIAWIDEGGKMHVGPKSAGAMPGPASYGRGGKNLTTTDANIIMGRIHPDYFIGGELQPDYQSIEEAAKPLCEALKGTKEEIAKGIIRVANANMINALKLISVNKGHDPRDFTMVVIGGGGAMHGADLARELQVAELIIPPHAGVFSAFGMLMSDIRRDYIRTNVLTLSSEQSDSIKTTFNEMKEEANISFFADNYTSEDIKFTFYADLRYAGQEHYVKVLLPYFSENTSLASIIEHFHKEHKKHYSFQLDALVELVNFHLVAEVEVDKPDFPLIENTGRKVDSAIFDTRKVDFDDLGIHHTPFYHRELLEPDMTIHGPAIIAEKATTTVVTPLHIVNIDKYGNLILTLQKTV</sequence>
<name>A0A4R5D2N6_9FLAO</name>
<dbReference type="EMBL" id="SMFO01000002">
    <property type="protein sequence ID" value="TDE05354.1"/>
    <property type="molecule type" value="Genomic_DNA"/>
</dbReference>
<dbReference type="GO" id="GO:0017168">
    <property type="term" value="F:5-oxoprolinase (ATP-hydrolyzing) activity"/>
    <property type="evidence" value="ECO:0007669"/>
    <property type="project" value="TreeGrafter"/>
</dbReference>
<dbReference type="GO" id="GO:0005829">
    <property type="term" value="C:cytosol"/>
    <property type="evidence" value="ECO:0007669"/>
    <property type="project" value="TreeGrafter"/>
</dbReference>
<dbReference type="InterPro" id="IPR045079">
    <property type="entry name" value="Oxoprolinase-like"/>
</dbReference>
<accession>A0A4R5D2N6</accession>
<evidence type="ECO:0000259" key="3">
    <source>
        <dbReference type="Pfam" id="PF19278"/>
    </source>
</evidence>
<evidence type="ECO:0000259" key="1">
    <source>
        <dbReference type="Pfam" id="PF01968"/>
    </source>
</evidence>
<dbReference type="InterPro" id="IPR002821">
    <property type="entry name" value="Hydantoinase_A"/>
</dbReference>
<proteinExistence type="predicted"/>
<dbReference type="AlphaFoldDB" id="A0A4R5D2N6"/>
<dbReference type="PANTHER" id="PTHR11365">
    <property type="entry name" value="5-OXOPROLINASE RELATED"/>
    <property type="match status" value="1"/>
</dbReference>
<dbReference type="SUPFAM" id="SSF53067">
    <property type="entry name" value="Actin-like ATPase domain"/>
    <property type="match status" value="1"/>
</dbReference>